<dbReference type="InterPro" id="IPR035906">
    <property type="entry name" value="MetI-like_sf"/>
</dbReference>
<dbReference type="InterPro" id="IPR000515">
    <property type="entry name" value="MetI-like"/>
</dbReference>
<name>A0A6J4TBI9_9ACTN</name>
<dbReference type="PROSITE" id="PS50928">
    <property type="entry name" value="ABC_TM1"/>
    <property type="match status" value="1"/>
</dbReference>
<evidence type="ECO:0000256" key="6">
    <source>
        <dbReference type="RuleBase" id="RU363032"/>
    </source>
</evidence>
<keyword evidence="2 6" id="KW-0813">Transport</keyword>
<organism evidence="8">
    <name type="scientific">uncultured Solirubrobacteraceae bacterium</name>
    <dbReference type="NCBI Taxonomy" id="1162706"/>
    <lineage>
        <taxon>Bacteria</taxon>
        <taxon>Bacillati</taxon>
        <taxon>Actinomycetota</taxon>
        <taxon>Thermoleophilia</taxon>
        <taxon>Solirubrobacterales</taxon>
        <taxon>Solirubrobacteraceae</taxon>
        <taxon>environmental samples</taxon>
    </lineage>
</organism>
<dbReference type="EMBL" id="CADCVT010000299">
    <property type="protein sequence ID" value="CAA9518000.1"/>
    <property type="molecule type" value="Genomic_DNA"/>
</dbReference>
<feature type="domain" description="ABC transmembrane type-1" evidence="7">
    <location>
        <begin position="33"/>
        <end position="215"/>
    </location>
</feature>
<dbReference type="AlphaFoldDB" id="A0A6J4TBI9"/>
<dbReference type="PANTHER" id="PTHR30177">
    <property type="entry name" value="GLYCINE BETAINE/L-PROLINE TRANSPORT SYSTEM PERMEASE PROTEIN PROW"/>
    <property type="match status" value="1"/>
</dbReference>
<feature type="transmembrane region" description="Helical" evidence="6">
    <location>
        <begin position="37"/>
        <end position="59"/>
    </location>
</feature>
<dbReference type="GO" id="GO:0031460">
    <property type="term" value="P:glycine betaine transport"/>
    <property type="evidence" value="ECO:0007669"/>
    <property type="project" value="TreeGrafter"/>
</dbReference>
<evidence type="ECO:0000256" key="4">
    <source>
        <dbReference type="ARBA" id="ARBA00022989"/>
    </source>
</evidence>
<dbReference type="SUPFAM" id="SSF161098">
    <property type="entry name" value="MetI-like"/>
    <property type="match status" value="1"/>
</dbReference>
<comment type="subcellular location">
    <subcellularLocation>
        <location evidence="6">Cell membrane</location>
        <topology evidence="6">Multi-pass membrane protein</topology>
    </subcellularLocation>
    <subcellularLocation>
        <location evidence="1">Membrane</location>
        <topology evidence="1">Multi-pass membrane protein</topology>
    </subcellularLocation>
</comment>
<dbReference type="GO" id="GO:0055085">
    <property type="term" value="P:transmembrane transport"/>
    <property type="evidence" value="ECO:0007669"/>
    <property type="project" value="InterPro"/>
</dbReference>
<protein>
    <submittedName>
        <fullName evidence="8">ABC transporter, permease protein (Cluster 13, osmolytes)</fullName>
    </submittedName>
</protein>
<reference evidence="8" key="1">
    <citation type="submission" date="2020-02" db="EMBL/GenBank/DDBJ databases">
        <authorList>
            <person name="Meier V. D."/>
        </authorList>
    </citation>
    <scope>NUCLEOTIDE SEQUENCE</scope>
    <source>
        <strain evidence="8">AVDCRST_MAG85</strain>
    </source>
</reference>
<keyword evidence="4 6" id="KW-1133">Transmembrane helix</keyword>
<proteinExistence type="inferred from homology"/>
<dbReference type="CDD" id="cd06261">
    <property type="entry name" value="TM_PBP2"/>
    <property type="match status" value="1"/>
</dbReference>
<evidence type="ECO:0000256" key="1">
    <source>
        <dbReference type="ARBA" id="ARBA00004141"/>
    </source>
</evidence>
<dbReference type="PANTHER" id="PTHR30177:SF33">
    <property type="entry name" value="POSSIBLE OSMOPROTECTANT (GLYCINE BETAINE_CARNITINE_CHOLINE_L-PROLINE) TRANSPORT INTEGRAL MEMBRANE PROTEIN ABC TRANSPORTER PROZ"/>
    <property type="match status" value="1"/>
</dbReference>
<comment type="similarity">
    <text evidence="6">Belongs to the binding-protein-dependent transport system permease family.</text>
</comment>
<sequence>MSQFGDAIEFIFTTQESRAGGSEVGGTQLLGLLGDHLLLSGASFALGVAVALPLGLWLGHTGRGSFLPLGIANVGRAIPSLALIVFFVAYIGTGFTNVMLALALLAIPPVLANAYTGVRQVDPDAVDAARGMGMTGTEVVRRVELPLAMPLVLGGVRTSAVNVVATATIAPLAGVSSLGDPIIAYGVYGDAGRLGASIVVALVAVGSELGLAGIQRLLSPISSHSPSLQEVS</sequence>
<dbReference type="Pfam" id="PF00528">
    <property type="entry name" value="BPD_transp_1"/>
    <property type="match status" value="1"/>
</dbReference>
<evidence type="ECO:0000256" key="3">
    <source>
        <dbReference type="ARBA" id="ARBA00022692"/>
    </source>
</evidence>
<evidence type="ECO:0000313" key="8">
    <source>
        <dbReference type="EMBL" id="CAA9518000.1"/>
    </source>
</evidence>
<feature type="transmembrane region" description="Helical" evidence="6">
    <location>
        <begin position="80"/>
        <end position="107"/>
    </location>
</feature>
<keyword evidence="5 6" id="KW-0472">Membrane</keyword>
<evidence type="ECO:0000256" key="5">
    <source>
        <dbReference type="ARBA" id="ARBA00023136"/>
    </source>
</evidence>
<keyword evidence="3 6" id="KW-0812">Transmembrane</keyword>
<evidence type="ECO:0000259" key="7">
    <source>
        <dbReference type="PROSITE" id="PS50928"/>
    </source>
</evidence>
<accession>A0A6J4TBI9</accession>
<gene>
    <name evidence="8" type="ORF">AVDCRST_MAG85-2733</name>
</gene>
<evidence type="ECO:0000256" key="2">
    <source>
        <dbReference type="ARBA" id="ARBA00022448"/>
    </source>
</evidence>
<dbReference type="InterPro" id="IPR051204">
    <property type="entry name" value="ABC_transp_perm/SBD"/>
</dbReference>
<dbReference type="Gene3D" id="1.10.3720.10">
    <property type="entry name" value="MetI-like"/>
    <property type="match status" value="1"/>
</dbReference>
<dbReference type="GO" id="GO:0005886">
    <property type="term" value="C:plasma membrane"/>
    <property type="evidence" value="ECO:0007669"/>
    <property type="project" value="UniProtKB-SubCell"/>
</dbReference>